<evidence type="ECO:0000256" key="5">
    <source>
        <dbReference type="ARBA" id="ARBA00022679"/>
    </source>
</evidence>
<dbReference type="InterPro" id="IPR050351">
    <property type="entry name" value="BphY/WalK/GraS-like"/>
</dbReference>
<dbReference type="PANTHER" id="PTHR42878:SF13">
    <property type="entry name" value="HISTIDINE KINASE"/>
    <property type="match status" value="1"/>
</dbReference>
<dbReference type="InterPro" id="IPR036890">
    <property type="entry name" value="HATPase_C_sf"/>
</dbReference>
<keyword evidence="8" id="KW-0472">Membrane</keyword>
<dbReference type="PRINTS" id="PR00344">
    <property type="entry name" value="BCTRLSENSOR"/>
</dbReference>
<reference evidence="14" key="1">
    <citation type="submission" date="2016-06" db="EMBL/GenBank/DDBJ databases">
        <authorList>
            <person name="Varghese N."/>
            <person name="Submissions Spin"/>
        </authorList>
    </citation>
    <scope>NUCLEOTIDE SEQUENCE [LARGE SCALE GENOMIC DNA]</scope>
    <source>
        <strain evidence="14">DSM 44983</strain>
    </source>
</reference>
<evidence type="ECO:0000259" key="11">
    <source>
        <dbReference type="PROSITE" id="PS50109"/>
    </source>
</evidence>
<keyword evidence="5" id="KW-0808">Transferase</keyword>
<dbReference type="Gene3D" id="1.10.287.130">
    <property type="match status" value="1"/>
</dbReference>
<dbReference type="Pfam" id="PF02518">
    <property type="entry name" value="HATPase_c"/>
    <property type="match status" value="1"/>
</dbReference>
<proteinExistence type="predicted"/>
<dbReference type="InterPro" id="IPR004358">
    <property type="entry name" value="Sig_transdc_His_kin-like_C"/>
</dbReference>
<evidence type="ECO:0000256" key="4">
    <source>
        <dbReference type="ARBA" id="ARBA00022553"/>
    </source>
</evidence>
<protein>
    <recommendedName>
        <fullName evidence="9">Sensor-like histidine kinase SenX3</fullName>
        <ecNumber evidence="3">2.7.13.3</ecNumber>
    </recommendedName>
</protein>
<gene>
    <name evidence="13" type="ORF">GA0070623_3831</name>
</gene>
<dbReference type="GO" id="GO:0005886">
    <property type="term" value="C:plasma membrane"/>
    <property type="evidence" value="ECO:0007669"/>
    <property type="project" value="UniProtKB-SubCell"/>
</dbReference>
<dbReference type="GO" id="GO:0000156">
    <property type="term" value="F:phosphorelay response regulator activity"/>
    <property type="evidence" value="ECO:0007669"/>
    <property type="project" value="TreeGrafter"/>
</dbReference>
<comment type="subcellular location">
    <subcellularLocation>
        <location evidence="2">Cell membrane</location>
    </subcellularLocation>
</comment>
<dbReference type="SUPFAM" id="SSF55785">
    <property type="entry name" value="PYP-like sensor domain (PAS domain)"/>
    <property type="match status" value="1"/>
</dbReference>
<keyword evidence="14" id="KW-1185">Reference proteome</keyword>
<dbReference type="InterPro" id="IPR003661">
    <property type="entry name" value="HisK_dim/P_dom"/>
</dbReference>
<dbReference type="SUPFAM" id="SSF55874">
    <property type="entry name" value="ATPase domain of HSP90 chaperone/DNA topoisomerase II/histidine kinase"/>
    <property type="match status" value="1"/>
</dbReference>
<keyword evidence="6 13" id="KW-0418">Kinase</keyword>
<dbReference type="EC" id="2.7.13.3" evidence="3"/>
<evidence type="ECO:0000256" key="3">
    <source>
        <dbReference type="ARBA" id="ARBA00012438"/>
    </source>
</evidence>
<dbReference type="SMART" id="SM00388">
    <property type="entry name" value="HisKA"/>
    <property type="match status" value="1"/>
</dbReference>
<feature type="compositionally biased region" description="Basic and acidic residues" evidence="10">
    <location>
        <begin position="19"/>
        <end position="44"/>
    </location>
</feature>
<dbReference type="GO" id="GO:0007234">
    <property type="term" value="P:osmosensory signaling via phosphorelay pathway"/>
    <property type="evidence" value="ECO:0007669"/>
    <property type="project" value="TreeGrafter"/>
</dbReference>
<evidence type="ECO:0000256" key="8">
    <source>
        <dbReference type="ARBA" id="ARBA00023136"/>
    </source>
</evidence>
<dbReference type="Pfam" id="PF00512">
    <property type="entry name" value="HisKA"/>
    <property type="match status" value="1"/>
</dbReference>
<dbReference type="InterPro" id="IPR013767">
    <property type="entry name" value="PAS_fold"/>
</dbReference>
<organism evidence="13 14">
    <name type="scientific">Micromonospora rifamycinica</name>
    <dbReference type="NCBI Taxonomy" id="291594"/>
    <lineage>
        <taxon>Bacteria</taxon>
        <taxon>Bacillati</taxon>
        <taxon>Actinomycetota</taxon>
        <taxon>Actinomycetes</taxon>
        <taxon>Micromonosporales</taxon>
        <taxon>Micromonosporaceae</taxon>
        <taxon>Micromonospora</taxon>
    </lineage>
</organism>
<dbReference type="PROSITE" id="PS50109">
    <property type="entry name" value="HIS_KIN"/>
    <property type="match status" value="1"/>
</dbReference>
<comment type="catalytic activity">
    <reaction evidence="1">
        <text>ATP + protein L-histidine = ADP + protein N-phospho-L-histidine.</text>
        <dbReference type="EC" id="2.7.13.3"/>
    </reaction>
</comment>
<dbReference type="InterPro" id="IPR000014">
    <property type="entry name" value="PAS"/>
</dbReference>
<evidence type="ECO:0000256" key="6">
    <source>
        <dbReference type="ARBA" id="ARBA00022777"/>
    </source>
</evidence>
<dbReference type="SUPFAM" id="SSF47384">
    <property type="entry name" value="Homodimeric domain of signal transducing histidine kinase"/>
    <property type="match status" value="1"/>
</dbReference>
<dbReference type="AlphaFoldDB" id="A0A1C5JTH9"/>
<evidence type="ECO:0000256" key="9">
    <source>
        <dbReference type="ARBA" id="ARBA00039401"/>
    </source>
</evidence>
<dbReference type="Pfam" id="PF00989">
    <property type="entry name" value="PAS"/>
    <property type="match status" value="1"/>
</dbReference>
<evidence type="ECO:0000259" key="12">
    <source>
        <dbReference type="PROSITE" id="PS50112"/>
    </source>
</evidence>
<keyword evidence="4" id="KW-0597">Phosphoprotein</keyword>
<accession>A0A1C5JTH9</accession>
<evidence type="ECO:0000256" key="10">
    <source>
        <dbReference type="SAM" id="MobiDB-lite"/>
    </source>
</evidence>
<dbReference type="InterPro" id="IPR035965">
    <property type="entry name" value="PAS-like_dom_sf"/>
</dbReference>
<keyword evidence="7" id="KW-0902">Two-component regulatory system</keyword>
<dbReference type="PROSITE" id="PS50112">
    <property type="entry name" value="PAS"/>
    <property type="match status" value="1"/>
</dbReference>
<dbReference type="CDD" id="cd00130">
    <property type="entry name" value="PAS"/>
    <property type="match status" value="1"/>
</dbReference>
<dbReference type="GO" id="GO:0000155">
    <property type="term" value="F:phosphorelay sensor kinase activity"/>
    <property type="evidence" value="ECO:0007669"/>
    <property type="project" value="InterPro"/>
</dbReference>
<feature type="domain" description="PAS" evidence="12">
    <location>
        <begin position="213"/>
        <end position="251"/>
    </location>
</feature>
<feature type="region of interest" description="Disordered" evidence="10">
    <location>
        <begin position="1"/>
        <end position="44"/>
    </location>
</feature>
<dbReference type="Gene3D" id="3.30.450.20">
    <property type="entry name" value="PAS domain"/>
    <property type="match status" value="1"/>
</dbReference>
<dbReference type="InterPro" id="IPR036097">
    <property type="entry name" value="HisK_dim/P_sf"/>
</dbReference>
<dbReference type="Proteomes" id="UP000198226">
    <property type="component" value="Chromosome I"/>
</dbReference>
<dbReference type="GO" id="GO:0030295">
    <property type="term" value="F:protein kinase activator activity"/>
    <property type="evidence" value="ECO:0007669"/>
    <property type="project" value="TreeGrafter"/>
</dbReference>
<dbReference type="PANTHER" id="PTHR42878">
    <property type="entry name" value="TWO-COMPONENT HISTIDINE KINASE"/>
    <property type="match status" value="1"/>
</dbReference>
<evidence type="ECO:0000256" key="7">
    <source>
        <dbReference type="ARBA" id="ARBA00023012"/>
    </source>
</evidence>
<evidence type="ECO:0000313" key="13">
    <source>
        <dbReference type="EMBL" id="SCG73884.1"/>
    </source>
</evidence>
<dbReference type="InterPro" id="IPR005467">
    <property type="entry name" value="His_kinase_dom"/>
</dbReference>
<feature type="domain" description="Histidine kinase" evidence="11">
    <location>
        <begin position="311"/>
        <end position="525"/>
    </location>
</feature>
<dbReference type="SMART" id="SM00387">
    <property type="entry name" value="HATPase_c"/>
    <property type="match status" value="1"/>
</dbReference>
<sequence length="525" mass="56586">MTPDSRPDQAGTDRSGRHRMPERTDPRGVPEGRRTGHTRGMPERPDLAALIADHGAVIEMINSGEAGLPVLTALLQAARPALGAACVAFVEFTPTGGQVIAASGCAEWAIGRPLPASDPATVCLLTGPRVRQTRLDHLDGPLAGELAARGLRRMVVARAELNGLTVGSLHALYPDDDESENRVQHATLGYLASCIAHMYGDQSGLPVHGDGPVVAALADGLAVVDRDGRVRLWNPAAVEVTGRTAGEAMNRPLPFPLPAAGQVLDHQLADGQWLRITAGELAGPGMLRVVTFRDITDQQRRDSDRDLFVAVTSHELRTPVTVIKGYADTLTDHWESLTDHDRRQAARVIGQRANELARLVDRLLTSATDVRPSDGPAVPFDLGEALHAAVLDLPGDLRRRLLLSIPADLPKTLGDRHRLTTVLTELCTNAGKWSPTDSPIEVVATADSRTVAFRVADRGVGIRPEHAERAFDRFWQGESGDRRGYPGAGLGLYLVRRIVEQQNGWVSLRPRDGGGTVAEVRLPRR</sequence>
<dbReference type="InterPro" id="IPR003594">
    <property type="entry name" value="HATPase_dom"/>
</dbReference>
<dbReference type="GO" id="GO:0006355">
    <property type="term" value="P:regulation of DNA-templated transcription"/>
    <property type="evidence" value="ECO:0007669"/>
    <property type="project" value="InterPro"/>
</dbReference>
<evidence type="ECO:0000256" key="1">
    <source>
        <dbReference type="ARBA" id="ARBA00000085"/>
    </source>
</evidence>
<dbReference type="Gene3D" id="3.30.565.10">
    <property type="entry name" value="Histidine kinase-like ATPase, C-terminal domain"/>
    <property type="match status" value="1"/>
</dbReference>
<dbReference type="CDD" id="cd00082">
    <property type="entry name" value="HisKA"/>
    <property type="match status" value="1"/>
</dbReference>
<name>A0A1C5JTH9_9ACTN</name>
<evidence type="ECO:0000256" key="2">
    <source>
        <dbReference type="ARBA" id="ARBA00004236"/>
    </source>
</evidence>
<dbReference type="EMBL" id="LT607752">
    <property type="protein sequence ID" value="SCG73884.1"/>
    <property type="molecule type" value="Genomic_DNA"/>
</dbReference>
<evidence type="ECO:0000313" key="14">
    <source>
        <dbReference type="Proteomes" id="UP000198226"/>
    </source>
</evidence>